<sequence>MAVMAVIWLSVAIILLGSIDIGSVFMQRRELQRTADMAALAGVQLMDSSCSVPTTNAKANTQQHGFGAQAGDQIAVTCGRWDPSMYAAPTYFSAQNGASSNAVQVHLQRSVPFFFAFGSRVITADATAKVTNTDSFTLGTGLVSLNAGLLNSLLSALVGGSINLDLVSYNGLANARINLTSLMAQLNAGSIQDLLATNISVQDFTLAMAKVLSQTDMTYVGALQSLALSIPKGLTVNLGNTSAVPGVLQVDASNPNAALNASIGVLDAVMVAAEVAQAGKAPITLDAGLVNLSPLASVTVKAKIIQPPVLAAGEPGLDANGVPRTSAHAAQVRLFLGIQLLSAGPSVGGFSFSALNIPLALEAGQGTAWLQSIQCTTDPKTSMATINVQPGIAAACIGDDAQASLTNNTIKLSCNQPATITSVLGLITVQAKSSTGQGLNLSIDSGSPDLLSFNAVVGDADDYQTANSNNVGQVLSNVTNQLLSSVLSSLHLNLLFVDVLGLTNGLLALLTPLLQALLAPVFNLLSTALVPLLQLLGVQLGYSTVHNLSLTCGQGQLVY</sequence>
<name>A0ABT7XTQ1_9NEIS</name>
<evidence type="ECO:0000259" key="2">
    <source>
        <dbReference type="Pfam" id="PF09977"/>
    </source>
</evidence>
<dbReference type="EMBL" id="JAUEDK010000053">
    <property type="protein sequence ID" value="MDN0077105.1"/>
    <property type="molecule type" value="Genomic_DNA"/>
</dbReference>
<evidence type="ECO:0000313" key="4">
    <source>
        <dbReference type="EMBL" id="MDN0077105.1"/>
    </source>
</evidence>
<protein>
    <submittedName>
        <fullName evidence="4">TadG family pilus assembly protein</fullName>
    </submittedName>
</protein>
<evidence type="ECO:0000313" key="5">
    <source>
        <dbReference type="Proteomes" id="UP001168540"/>
    </source>
</evidence>
<dbReference type="Pfam" id="PF13400">
    <property type="entry name" value="Tad"/>
    <property type="match status" value="1"/>
</dbReference>
<evidence type="ECO:0000259" key="3">
    <source>
        <dbReference type="Pfam" id="PF13400"/>
    </source>
</evidence>
<comment type="caution">
    <text evidence="4">The sequence shown here is derived from an EMBL/GenBank/DDBJ whole genome shotgun (WGS) entry which is preliminary data.</text>
</comment>
<feature type="transmembrane region" description="Helical" evidence="1">
    <location>
        <begin position="6"/>
        <end position="26"/>
    </location>
</feature>
<reference evidence="4" key="1">
    <citation type="submission" date="2023-06" db="EMBL/GenBank/DDBJ databases">
        <authorList>
            <person name="Zhang S."/>
        </authorList>
    </citation>
    <scope>NUCLEOTIDE SEQUENCE</scope>
    <source>
        <strain evidence="4">SG2303</strain>
    </source>
</reference>
<gene>
    <name evidence="4" type="ORF">QU481_19860</name>
</gene>
<keyword evidence="1" id="KW-0472">Membrane</keyword>
<evidence type="ECO:0000256" key="1">
    <source>
        <dbReference type="SAM" id="Phobius"/>
    </source>
</evidence>
<keyword evidence="5" id="KW-1185">Reference proteome</keyword>
<organism evidence="4 5">
    <name type="scientific">Crenobacter oryzisoli</name>
    <dbReference type="NCBI Taxonomy" id="3056844"/>
    <lineage>
        <taxon>Bacteria</taxon>
        <taxon>Pseudomonadati</taxon>
        <taxon>Pseudomonadota</taxon>
        <taxon>Betaproteobacteria</taxon>
        <taxon>Neisseriales</taxon>
        <taxon>Neisseriaceae</taxon>
        <taxon>Crenobacter</taxon>
    </lineage>
</organism>
<proteinExistence type="predicted"/>
<feature type="domain" description="Putative Flp pilus-assembly TadG-like N-terminal" evidence="3">
    <location>
        <begin position="1"/>
        <end position="44"/>
    </location>
</feature>
<accession>A0ABT7XTQ1</accession>
<keyword evidence="1" id="KW-0812">Transmembrane</keyword>
<dbReference type="InterPro" id="IPR018705">
    <property type="entry name" value="DUF2134_membrane"/>
</dbReference>
<dbReference type="Proteomes" id="UP001168540">
    <property type="component" value="Unassembled WGS sequence"/>
</dbReference>
<dbReference type="InterPro" id="IPR028087">
    <property type="entry name" value="Tad_N"/>
</dbReference>
<feature type="domain" description="DUF2134" evidence="2">
    <location>
        <begin position="54"/>
        <end position="128"/>
    </location>
</feature>
<keyword evidence="1" id="KW-1133">Transmembrane helix</keyword>
<dbReference type="Pfam" id="PF09977">
    <property type="entry name" value="Tad_C"/>
    <property type="match status" value="1"/>
</dbReference>